<dbReference type="GO" id="GO:0016887">
    <property type="term" value="F:ATP hydrolysis activity"/>
    <property type="evidence" value="ECO:0007669"/>
    <property type="project" value="InterPro"/>
</dbReference>
<evidence type="ECO:0000256" key="9">
    <source>
        <dbReference type="ARBA" id="ARBA00023136"/>
    </source>
</evidence>
<dbReference type="Pfam" id="PF00005">
    <property type="entry name" value="ABC_tran"/>
    <property type="match status" value="1"/>
</dbReference>
<dbReference type="FunFam" id="3.40.50.300:FF:000016">
    <property type="entry name" value="Oligopeptide ABC transporter ATP-binding component"/>
    <property type="match status" value="1"/>
</dbReference>
<comment type="similarity">
    <text evidence="2">Belongs to the ABC transporter superfamily.</text>
</comment>
<dbReference type="OrthoDB" id="43136at2"/>
<keyword evidence="5" id="KW-0997">Cell inner membrane</keyword>
<dbReference type="STRING" id="416591.Tlet_0075"/>
<evidence type="ECO:0000313" key="12">
    <source>
        <dbReference type="Proteomes" id="UP000002016"/>
    </source>
</evidence>
<comment type="subcellular location">
    <subcellularLocation>
        <location evidence="1">Cell membrane</location>
        <topology evidence="1">Peripheral membrane protein</topology>
    </subcellularLocation>
</comment>
<evidence type="ECO:0000256" key="3">
    <source>
        <dbReference type="ARBA" id="ARBA00022448"/>
    </source>
</evidence>
<name>A8F3B3_PSELT</name>
<dbReference type="PROSITE" id="PS50893">
    <property type="entry name" value="ABC_TRANSPORTER_2"/>
    <property type="match status" value="1"/>
</dbReference>
<evidence type="ECO:0000256" key="4">
    <source>
        <dbReference type="ARBA" id="ARBA00022475"/>
    </source>
</evidence>
<keyword evidence="8" id="KW-1278">Translocase</keyword>
<keyword evidence="3" id="KW-0813">Transport</keyword>
<keyword evidence="4" id="KW-1003">Cell membrane</keyword>
<sequence>MKSLLTVEDLAVEFRISNSKLRAPDGISFSVMENECVGLVGESGSGKSVTALAIMNLVPAPQGRIIRGKIIFEGLDLLAINKHPRGTKISMVFQNPMNSLNPNIKIGKQLTEVLQEHYNLNYREAMERVIRVMQELGIPDPEKMIDRYPFEYSGGMRQRTMIAMAVLCNPKLLIADEPTTALDVTIQAQIIQLFKKLKEKSRTSILFISHDLSVISQIADRIIVMYAGKICEISPTTDLFRNPLHPYTAGLINSIPGANERGTKLMAIPGNIPDLTNPPEGCRFHPRCSRKLPICSRKEPPVILYEQRSVSCWLYEGVNT</sequence>
<dbReference type="NCBIfam" id="TIGR01727">
    <property type="entry name" value="oligo_HPY"/>
    <property type="match status" value="1"/>
</dbReference>
<dbReference type="GO" id="GO:0015833">
    <property type="term" value="P:peptide transport"/>
    <property type="evidence" value="ECO:0007669"/>
    <property type="project" value="InterPro"/>
</dbReference>
<dbReference type="InterPro" id="IPR027417">
    <property type="entry name" value="P-loop_NTPase"/>
</dbReference>
<dbReference type="CDD" id="cd03257">
    <property type="entry name" value="ABC_NikE_OppD_transporters"/>
    <property type="match status" value="1"/>
</dbReference>
<evidence type="ECO:0000256" key="7">
    <source>
        <dbReference type="ARBA" id="ARBA00022840"/>
    </source>
</evidence>
<dbReference type="EMBL" id="CP000812">
    <property type="protein sequence ID" value="ABV32647.1"/>
    <property type="molecule type" value="Genomic_DNA"/>
</dbReference>
<dbReference type="PANTHER" id="PTHR43297">
    <property type="entry name" value="OLIGOPEPTIDE TRANSPORT ATP-BINDING PROTEIN APPD"/>
    <property type="match status" value="1"/>
</dbReference>
<evidence type="ECO:0000256" key="2">
    <source>
        <dbReference type="ARBA" id="ARBA00005417"/>
    </source>
</evidence>
<dbReference type="eggNOG" id="COG0444">
    <property type="taxonomic scope" value="Bacteria"/>
</dbReference>
<dbReference type="SMART" id="SM00382">
    <property type="entry name" value="AAA"/>
    <property type="match status" value="1"/>
</dbReference>
<gene>
    <name evidence="11" type="ordered locus">Tlet_0075</name>
</gene>
<dbReference type="AlphaFoldDB" id="A8F3B3"/>
<evidence type="ECO:0000256" key="8">
    <source>
        <dbReference type="ARBA" id="ARBA00022967"/>
    </source>
</evidence>
<feature type="domain" description="ABC transporter" evidence="10">
    <location>
        <begin position="5"/>
        <end position="252"/>
    </location>
</feature>
<evidence type="ECO:0000259" key="10">
    <source>
        <dbReference type="PROSITE" id="PS50893"/>
    </source>
</evidence>
<keyword evidence="12" id="KW-1185">Reference proteome</keyword>
<dbReference type="InterPro" id="IPR003439">
    <property type="entry name" value="ABC_transporter-like_ATP-bd"/>
</dbReference>
<dbReference type="SUPFAM" id="SSF52540">
    <property type="entry name" value="P-loop containing nucleoside triphosphate hydrolases"/>
    <property type="match status" value="1"/>
</dbReference>
<accession>A8F3B3</accession>
<reference evidence="11 12" key="1">
    <citation type="submission" date="2007-08" db="EMBL/GenBank/DDBJ databases">
        <title>Complete sequence of Thermotoga lettingae TMO.</title>
        <authorList>
            <consortium name="US DOE Joint Genome Institute"/>
            <person name="Copeland A."/>
            <person name="Lucas S."/>
            <person name="Lapidus A."/>
            <person name="Barry K."/>
            <person name="Glavina del Rio T."/>
            <person name="Dalin E."/>
            <person name="Tice H."/>
            <person name="Pitluck S."/>
            <person name="Foster B."/>
            <person name="Bruce D."/>
            <person name="Schmutz J."/>
            <person name="Larimer F."/>
            <person name="Land M."/>
            <person name="Hauser L."/>
            <person name="Kyrpides N."/>
            <person name="Mikhailova N."/>
            <person name="Nelson K."/>
            <person name="Gogarten J.P."/>
            <person name="Noll K."/>
            <person name="Richardson P."/>
        </authorList>
    </citation>
    <scope>NUCLEOTIDE SEQUENCE [LARGE SCALE GENOMIC DNA]</scope>
    <source>
        <strain evidence="12">ATCC BAA-301 / DSM 14385 / NBRC 107922 / TMO</strain>
    </source>
</reference>
<dbReference type="Pfam" id="PF08352">
    <property type="entry name" value="oligo_HPY"/>
    <property type="match status" value="1"/>
</dbReference>
<dbReference type="HOGENOM" id="CLU_000604_1_23_0"/>
<organism evidence="11 12">
    <name type="scientific">Pseudothermotoga lettingae (strain ATCC BAA-301 / DSM 14385 / NBRC 107922 / TMO)</name>
    <name type="common">Thermotoga lettingae</name>
    <dbReference type="NCBI Taxonomy" id="416591"/>
    <lineage>
        <taxon>Bacteria</taxon>
        <taxon>Thermotogati</taxon>
        <taxon>Thermotogota</taxon>
        <taxon>Thermotogae</taxon>
        <taxon>Thermotogales</taxon>
        <taxon>Thermotogaceae</taxon>
        <taxon>Pseudothermotoga</taxon>
    </lineage>
</organism>
<dbReference type="KEGG" id="tle:Tlet_0075"/>
<reference evidence="11 12" key="2">
    <citation type="journal article" date="2009" name="Proc. Natl. Acad. Sci. U.S.A.">
        <title>On the chimeric nature, thermophilic origin, and phylogenetic placement of the Thermotogales.</title>
        <authorList>
            <person name="Zhaxybayeva O."/>
            <person name="Swithers K.S."/>
            <person name="Lapierre P."/>
            <person name="Fournier G.P."/>
            <person name="Bickhart D.M."/>
            <person name="DeBoy R.T."/>
            <person name="Nelson K.E."/>
            <person name="Nesbo C.L."/>
            <person name="Doolittle W.F."/>
            <person name="Gogarten J.P."/>
            <person name="Noll K.M."/>
        </authorList>
    </citation>
    <scope>NUCLEOTIDE SEQUENCE [LARGE SCALE GENOMIC DNA]</scope>
    <source>
        <strain evidence="12">ATCC BAA-301 / DSM 14385 / NBRC 107922 / TMO</strain>
    </source>
</reference>
<evidence type="ECO:0000256" key="1">
    <source>
        <dbReference type="ARBA" id="ARBA00004202"/>
    </source>
</evidence>
<evidence type="ECO:0000256" key="6">
    <source>
        <dbReference type="ARBA" id="ARBA00022741"/>
    </source>
</evidence>
<keyword evidence="7" id="KW-0067">ATP-binding</keyword>
<keyword evidence="9" id="KW-0472">Membrane</keyword>
<dbReference type="InterPro" id="IPR003593">
    <property type="entry name" value="AAA+_ATPase"/>
</dbReference>
<dbReference type="GO" id="GO:0005886">
    <property type="term" value="C:plasma membrane"/>
    <property type="evidence" value="ECO:0007669"/>
    <property type="project" value="UniProtKB-SubCell"/>
</dbReference>
<dbReference type="Proteomes" id="UP000002016">
    <property type="component" value="Chromosome"/>
</dbReference>
<keyword evidence="6" id="KW-0547">Nucleotide-binding</keyword>
<dbReference type="PANTHER" id="PTHR43297:SF14">
    <property type="entry name" value="ATPASE AAA-TYPE CORE DOMAIN-CONTAINING PROTEIN"/>
    <property type="match status" value="1"/>
</dbReference>
<proteinExistence type="inferred from homology"/>
<dbReference type="InterPro" id="IPR013563">
    <property type="entry name" value="Oligopep_ABC_C"/>
</dbReference>
<protein>
    <submittedName>
        <fullName evidence="11">Oligopeptide/dipeptide ABC transporter, ATPase subunit</fullName>
    </submittedName>
</protein>
<evidence type="ECO:0000313" key="11">
    <source>
        <dbReference type="EMBL" id="ABV32647.1"/>
    </source>
</evidence>
<evidence type="ECO:0000256" key="5">
    <source>
        <dbReference type="ARBA" id="ARBA00022519"/>
    </source>
</evidence>
<dbReference type="InterPro" id="IPR050388">
    <property type="entry name" value="ABC_Ni/Peptide_Import"/>
</dbReference>
<dbReference type="GO" id="GO:0005524">
    <property type="term" value="F:ATP binding"/>
    <property type="evidence" value="ECO:0007669"/>
    <property type="project" value="UniProtKB-KW"/>
</dbReference>
<dbReference type="Gene3D" id="3.40.50.300">
    <property type="entry name" value="P-loop containing nucleotide triphosphate hydrolases"/>
    <property type="match status" value="1"/>
</dbReference>
<dbReference type="RefSeq" id="WP_012002128.1">
    <property type="nucleotide sequence ID" value="NC_009828.1"/>
</dbReference>